<organism evidence="4">
    <name type="scientific">Chaetomium thermophilum (strain DSM 1495 / CBS 144.50 / IMI 039719)</name>
    <name type="common">Thermochaetoides thermophila</name>
    <dbReference type="NCBI Taxonomy" id="759272"/>
    <lineage>
        <taxon>Eukaryota</taxon>
        <taxon>Fungi</taxon>
        <taxon>Dikarya</taxon>
        <taxon>Ascomycota</taxon>
        <taxon>Pezizomycotina</taxon>
        <taxon>Sordariomycetes</taxon>
        <taxon>Sordariomycetidae</taxon>
        <taxon>Sordariales</taxon>
        <taxon>Chaetomiaceae</taxon>
        <taxon>Thermochaetoides</taxon>
    </lineage>
</organism>
<dbReference type="EMBL" id="GL988046">
    <property type="protein sequence ID" value="EGS18076.1"/>
    <property type="molecule type" value="Genomic_DNA"/>
</dbReference>
<keyword evidence="4" id="KW-1185">Reference proteome</keyword>
<name>G0SF60_CHATD</name>
<accession>G0SF60</accession>
<feature type="compositionally biased region" description="Low complexity" evidence="1">
    <location>
        <begin position="146"/>
        <end position="157"/>
    </location>
</feature>
<evidence type="ECO:0000256" key="1">
    <source>
        <dbReference type="SAM" id="MobiDB-lite"/>
    </source>
</evidence>
<dbReference type="InterPro" id="IPR020999">
    <property type="entry name" value="Chitin_synth_reg_RCR"/>
</dbReference>
<proteinExistence type="predicted"/>
<dbReference type="GeneID" id="18260129"/>
<dbReference type="OrthoDB" id="5400539at2759"/>
<dbReference type="Proteomes" id="UP000008066">
    <property type="component" value="Unassembled WGS sequence"/>
</dbReference>
<protein>
    <submittedName>
        <fullName evidence="3">Uncharacterized protein</fullName>
    </submittedName>
</protein>
<feature type="compositionally biased region" description="Pro residues" evidence="1">
    <location>
        <begin position="167"/>
        <end position="178"/>
    </location>
</feature>
<dbReference type="HOGENOM" id="CLU_099493_0_0_1"/>
<gene>
    <name evidence="3" type="ORF">CTHT_0060910</name>
</gene>
<dbReference type="eggNOG" id="ENOG502SWNK">
    <property type="taxonomic scope" value="Eukaryota"/>
</dbReference>
<feature type="compositionally biased region" description="Pro residues" evidence="1">
    <location>
        <begin position="119"/>
        <end position="133"/>
    </location>
</feature>
<evidence type="ECO:0000256" key="2">
    <source>
        <dbReference type="SAM" id="Phobius"/>
    </source>
</evidence>
<dbReference type="Pfam" id="PF12273">
    <property type="entry name" value="RCR"/>
    <property type="match status" value="1"/>
</dbReference>
<evidence type="ECO:0000313" key="3">
    <source>
        <dbReference type="EMBL" id="EGS18076.1"/>
    </source>
</evidence>
<keyword evidence="2" id="KW-0812">Transmembrane</keyword>
<feature type="compositionally biased region" description="Low complexity" evidence="1">
    <location>
        <begin position="226"/>
        <end position="238"/>
    </location>
</feature>
<dbReference type="KEGG" id="cthr:CTHT_0060910"/>
<dbReference type="OMA" id="VPFWYTR"/>
<feature type="transmembrane region" description="Helical" evidence="2">
    <location>
        <begin position="41"/>
        <end position="63"/>
    </location>
</feature>
<keyword evidence="2" id="KW-0472">Membrane</keyword>
<feature type="region of interest" description="Disordered" evidence="1">
    <location>
        <begin position="191"/>
        <end position="244"/>
    </location>
</feature>
<sequence length="244" mass="26739">MAPPISRPVYRRYEPCVRTNQGYIDADSCYVPFWSTREGVIIKWSLFLGLIVFISLYLLVGYLHAQQRLKKGLAPLSYHRFLVPRSSRNPNNRYSYPPQTAVLRPLTAEAHYLDLHSIPPPVYDPNAPRPPAYEPSAGSTKVEPNQGQSLQQQQQQQTTPALAIPEGDPPPYVPSPIVPSPLTPLGIIAPLSATNAPGPAGASTQVPAQMVQEEDFVPPPGPPPSHSAQQQQPQTTAGTNPFRN</sequence>
<keyword evidence="2" id="KW-1133">Transmembrane helix</keyword>
<reference evidence="3 4" key="1">
    <citation type="journal article" date="2011" name="Cell">
        <title>Insight into structure and assembly of the nuclear pore complex by utilizing the genome of a eukaryotic thermophile.</title>
        <authorList>
            <person name="Amlacher S."/>
            <person name="Sarges P."/>
            <person name="Flemming D."/>
            <person name="van Noort V."/>
            <person name="Kunze R."/>
            <person name="Devos D.P."/>
            <person name="Arumugam M."/>
            <person name="Bork P."/>
            <person name="Hurt E."/>
        </authorList>
    </citation>
    <scope>NUCLEOTIDE SEQUENCE [LARGE SCALE GENOMIC DNA]</scope>
    <source>
        <strain evidence="4">DSM 1495 / CBS 144.50 / IMI 039719</strain>
    </source>
</reference>
<dbReference type="RefSeq" id="XP_006696407.1">
    <property type="nucleotide sequence ID" value="XM_006696344.1"/>
</dbReference>
<dbReference type="AlphaFoldDB" id="G0SF60"/>
<feature type="region of interest" description="Disordered" evidence="1">
    <location>
        <begin position="119"/>
        <end position="178"/>
    </location>
</feature>
<evidence type="ECO:0000313" key="4">
    <source>
        <dbReference type="Proteomes" id="UP000008066"/>
    </source>
</evidence>